<comment type="caution">
    <text evidence="5">The sequence shown here is derived from an EMBL/GenBank/DDBJ whole genome shotgun (WGS) entry which is preliminary data.</text>
</comment>
<proteinExistence type="inferred from homology"/>
<comment type="similarity">
    <text evidence="1">Belongs to the peptidase S51 family.</text>
</comment>
<dbReference type="InterPro" id="IPR005320">
    <property type="entry name" value="Peptidase_S51"/>
</dbReference>
<sequence>MSDSAKPNLILTSSFNTVAQELREKSLLPKTASVAFIPTAGDPYSERPWIDADRNALVDLGYSVTDIDLKGVTAESLEKELSSHDIIFVAGGNTTYLVQYSHISGFADVIRAFLKQGKLYIGSSAGSILAGPTVEPFVTEDLAELPKDFILTNLSCLHLVDYVVLPHDQVEQFSAEHGKITKQHGKRFTFVRLTDMEYRVENI</sequence>
<evidence type="ECO:0000256" key="2">
    <source>
        <dbReference type="ARBA" id="ARBA00022670"/>
    </source>
</evidence>
<dbReference type="InterPro" id="IPR029062">
    <property type="entry name" value="Class_I_gatase-like"/>
</dbReference>
<dbReference type="PANTHER" id="PTHR20842">
    <property type="entry name" value="PROTEASE S51 ALPHA-ASPARTYL DIPEPTIDASE"/>
    <property type="match status" value="1"/>
</dbReference>
<dbReference type="EMBL" id="LCRD01000035">
    <property type="protein sequence ID" value="KKW29712.1"/>
    <property type="molecule type" value="Genomic_DNA"/>
</dbReference>
<keyword evidence="2" id="KW-0645">Protease</keyword>
<gene>
    <name evidence="5" type="ORF">UY72_C0035G0012</name>
</gene>
<dbReference type="Gene3D" id="3.40.50.880">
    <property type="match status" value="1"/>
</dbReference>
<evidence type="ECO:0000313" key="6">
    <source>
        <dbReference type="Proteomes" id="UP000034846"/>
    </source>
</evidence>
<dbReference type="SUPFAM" id="SSF52317">
    <property type="entry name" value="Class I glutamine amidotransferase-like"/>
    <property type="match status" value="1"/>
</dbReference>
<dbReference type="GO" id="GO:0008236">
    <property type="term" value="F:serine-type peptidase activity"/>
    <property type="evidence" value="ECO:0007669"/>
    <property type="project" value="UniProtKB-KW"/>
</dbReference>
<evidence type="ECO:0000256" key="1">
    <source>
        <dbReference type="ARBA" id="ARBA00006534"/>
    </source>
</evidence>
<dbReference type="PANTHER" id="PTHR20842:SF0">
    <property type="entry name" value="ALPHA-ASPARTYL DIPEPTIDASE"/>
    <property type="match status" value="1"/>
</dbReference>
<dbReference type="AlphaFoldDB" id="A0A0G1ZNI6"/>
<dbReference type="GO" id="GO:0006508">
    <property type="term" value="P:proteolysis"/>
    <property type="evidence" value="ECO:0007669"/>
    <property type="project" value="UniProtKB-KW"/>
</dbReference>
<dbReference type="Proteomes" id="UP000034846">
    <property type="component" value="Unassembled WGS sequence"/>
</dbReference>
<evidence type="ECO:0000256" key="3">
    <source>
        <dbReference type="ARBA" id="ARBA00022801"/>
    </source>
</evidence>
<keyword evidence="3" id="KW-0378">Hydrolase</keyword>
<evidence type="ECO:0000256" key="4">
    <source>
        <dbReference type="ARBA" id="ARBA00022825"/>
    </source>
</evidence>
<protein>
    <submittedName>
        <fullName evidence="5">Peptidase E</fullName>
    </submittedName>
</protein>
<accession>A0A0G1ZNI6</accession>
<dbReference type="Pfam" id="PF03575">
    <property type="entry name" value="Peptidase_S51"/>
    <property type="match status" value="1"/>
</dbReference>
<evidence type="ECO:0000313" key="5">
    <source>
        <dbReference type="EMBL" id="KKW29712.1"/>
    </source>
</evidence>
<keyword evidence="4" id="KW-0720">Serine protease</keyword>
<reference evidence="5 6" key="1">
    <citation type="journal article" date="2015" name="Nature">
        <title>rRNA introns, odd ribosomes, and small enigmatic genomes across a large radiation of phyla.</title>
        <authorList>
            <person name="Brown C.T."/>
            <person name="Hug L.A."/>
            <person name="Thomas B.C."/>
            <person name="Sharon I."/>
            <person name="Castelle C.J."/>
            <person name="Singh A."/>
            <person name="Wilkins M.J."/>
            <person name="Williams K.H."/>
            <person name="Banfield J.F."/>
        </authorList>
    </citation>
    <scope>NUCLEOTIDE SEQUENCE [LARGE SCALE GENOMIC DNA]</scope>
</reference>
<organism evidence="5 6">
    <name type="scientific">Candidatus Uhrbacteria bacterium GW2011_GWD2_52_7</name>
    <dbReference type="NCBI Taxonomy" id="1618989"/>
    <lineage>
        <taxon>Bacteria</taxon>
        <taxon>Candidatus Uhriibacteriota</taxon>
    </lineage>
</organism>
<name>A0A0G1ZNI6_9BACT</name>